<dbReference type="InterPro" id="IPR036291">
    <property type="entry name" value="NAD(P)-bd_dom_sf"/>
</dbReference>
<comment type="catalytic activity">
    <reaction evidence="6">
        <text>a primary alcohol + NADP(+) = an aldehyde + NADPH + H(+)</text>
        <dbReference type="Rhea" id="RHEA:15937"/>
        <dbReference type="ChEBI" id="CHEBI:15378"/>
        <dbReference type="ChEBI" id="CHEBI:15734"/>
        <dbReference type="ChEBI" id="CHEBI:17478"/>
        <dbReference type="ChEBI" id="CHEBI:57783"/>
        <dbReference type="ChEBI" id="CHEBI:58349"/>
        <dbReference type="EC" id="1.1.1.2"/>
    </reaction>
</comment>
<reference evidence="9" key="2">
    <citation type="submission" date="2020-09" db="EMBL/GenBank/DDBJ databases">
        <authorList>
            <person name="Sun Q."/>
            <person name="Ohkuma M."/>
        </authorList>
    </citation>
    <scope>NUCLEOTIDE SEQUENCE</scope>
    <source>
        <strain evidence="9">JCM 4790</strain>
    </source>
</reference>
<sequence>MPSSLALTLPAKGAPFTVTAIERRVPRDDDVRIDIRYCGICHTDLHFGHDDWGGTLFPLVPGHEITGVVAEVGAAVTSLAPGDRVGVGCMVGSCGKCGPCTAGEEQYCAEGFVKTYSARDRDGTVTQGGYSRSIVVPEHFVLRIPDELPLDRAAPLLCAGVTVHSPLRRWQAGPGSRVGVLGMGGLGHLGVRIAAVLGAEVTLLGSSPEKAEDAHRLGATRFADLRDRRQLAALRGHFDLLLNTVPAPLDMDLCLGLLGLGGTLVNVGAPSDPVASYNTFSLLDARRVITGSSIGSVRETRETLDFCAAHGIGAEIETIPASRVPHAWRTLAEARYRYVIDIATLTAP</sequence>
<keyword evidence="4" id="KW-0560">Oxidoreductase</keyword>
<evidence type="ECO:0000256" key="7">
    <source>
        <dbReference type="RuleBase" id="RU361277"/>
    </source>
</evidence>
<name>A0A918P0L5_9ACTN</name>
<reference evidence="9" key="1">
    <citation type="journal article" date="2014" name="Int. J. Syst. Evol. Microbiol.">
        <title>Complete genome sequence of Corynebacterium casei LMG S-19264T (=DSM 44701T), isolated from a smear-ripened cheese.</title>
        <authorList>
            <consortium name="US DOE Joint Genome Institute (JGI-PGF)"/>
            <person name="Walter F."/>
            <person name="Albersmeier A."/>
            <person name="Kalinowski J."/>
            <person name="Ruckert C."/>
        </authorList>
    </citation>
    <scope>NUCLEOTIDE SEQUENCE</scope>
    <source>
        <strain evidence="9">JCM 4790</strain>
    </source>
</reference>
<evidence type="ECO:0000256" key="5">
    <source>
        <dbReference type="ARBA" id="ARBA00024074"/>
    </source>
</evidence>
<dbReference type="PROSITE" id="PS00059">
    <property type="entry name" value="ADH_ZINC"/>
    <property type="match status" value="1"/>
</dbReference>
<dbReference type="EMBL" id="BMVU01000080">
    <property type="protein sequence ID" value="GGY11717.1"/>
    <property type="molecule type" value="Genomic_DNA"/>
</dbReference>
<comment type="caution">
    <text evidence="9">The sequence shown here is derived from an EMBL/GenBank/DDBJ whole genome shotgun (WGS) entry which is preliminary data.</text>
</comment>
<dbReference type="InterPro" id="IPR011032">
    <property type="entry name" value="GroES-like_sf"/>
</dbReference>
<evidence type="ECO:0000256" key="1">
    <source>
        <dbReference type="ARBA" id="ARBA00001947"/>
    </source>
</evidence>
<dbReference type="InterPro" id="IPR047109">
    <property type="entry name" value="CAD-like"/>
</dbReference>
<dbReference type="Pfam" id="PF00107">
    <property type="entry name" value="ADH_zinc_N"/>
    <property type="match status" value="1"/>
</dbReference>
<protein>
    <recommendedName>
        <fullName evidence="5">alcohol dehydrogenase (NADP(+))</fullName>
        <ecNumber evidence="5">1.1.1.2</ecNumber>
    </recommendedName>
</protein>
<evidence type="ECO:0000256" key="6">
    <source>
        <dbReference type="ARBA" id="ARBA00048262"/>
    </source>
</evidence>
<evidence type="ECO:0000256" key="3">
    <source>
        <dbReference type="ARBA" id="ARBA00022833"/>
    </source>
</evidence>
<dbReference type="Gene3D" id="3.40.50.720">
    <property type="entry name" value="NAD(P)-binding Rossmann-like Domain"/>
    <property type="match status" value="1"/>
</dbReference>
<dbReference type="GO" id="GO:0008270">
    <property type="term" value="F:zinc ion binding"/>
    <property type="evidence" value="ECO:0007669"/>
    <property type="project" value="InterPro"/>
</dbReference>
<dbReference type="InterPro" id="IPR002328">
    <property type="entry name" value="ADH_Zn_CS"/>
</dbReference>
<keyword evidence="10" id="KW-1185">Reference proteome</keyword>
<evidence type="ECO:0000256" key="2">
    <source>
        <dbReference type="ARBA" id="ARBA00022723"/>
    </source>
</evidence>
<accession>A0A918P0L5</accession>
<evidence type="ECO:0000313" key="10">
    <source>
        <dbReference type="Proteomes" id="UP000619244"/>
    </source>
</evidence>
<dbReference type="InterPro" id="IPR013149">
    <property type="entry name" value="ADH-like_C"/>
</dbReference>
<keyword evidence="2 7" id="KW-0479">Metal-binding</keyword>
<feature type="domain" description="Enoyl reductase (ER)" evidence="8">
    <location>
        <begin position="13"/>
        <end position="340"/>
    </location>
</feature>
<proteinExistence type="inferred from homology"/>
<dbReference type="RefSeq" id="WP_190194766.1">
    <property type="nucleotide sequence ID" value="NZ_BMVU01000080.1"/>
</dbReference>
<dbReference type="PANTHER" id="PTHR42683">
    <property type="entry name" value="ALDEHYDE REDUCTASE"/>
    <property type="match status" value="1"/>
</dbReference>
<evidence type="ECO:0000256" key="4">
    <source>
        <dbReference type="ARBA" id="ARBA00023002"/>
    </source>
</evidence>
<dbReference type="FunFam" id="3.40.50.720:FF:000022">
    <property type="entry name" value="Cinnamyl alcohol dehydrogenase"/>
    <property type="match status" value="1"/>
</dbReference>
<organism evidence="9 10">
    <name type="scientific">Streptomyces minutiscleroticus</name>
    <dbReference type="NCBI Taxonomy" id="68238"/>
    <lineage>
        <taxon>Bacteria</taxon>
        <taxon>Bacillati</taxon>
        <taxon>Actinomycetota</taxon>
        <taxon>Actinomycetes</taxon>
        <taxon>Kitasatosporales</taxon>
        <taxon>Streptomycetaceae</taxon>
        <taxon>Streptomyces</taxon>
    </lineage>
</organism>
<dbReference type="InterPro" id="IPR020843">
    <property type="entry name" value="ER"/>
</dbReference>
<dbReference type="EC" id="1.1.1.2" evidence="5"/>
<dbReference type="SMART" id="SM00829">
    <property type="entry name" value="PKS_ER"/>
    <property type="match status" value="1"/>
</dbReference>
<dbReference type="InterPro" id="IPR013154">
    <property type="entry name" value="ADH-like_N"/>
</dbReference>
<keyword evidence="3 7" id="KW-0862">Zinc</keyword>
<gene>
    <name evidence="9" type="primary">adh</name>
    <name evidence="9" type="ORF">GCM10010358_75070</name>
</gene>
<dbReference type="GO" id="GO:0008106">
    <property type="term" value="F:alcohol dehydrogenase (NADP+) activity"/>
    <property type="evidence" value="ECO:0007669"/>
    <property type="project" value="UniProtKB-EC"/>
</dbReference>
<dbReference type="SUPFAM" id="SSF50129">
    <property type="entry name" value="GroES-like"/>
    <property type="match status" value="1"/>
</dbReference>
<evidence type="ECO:0000313" key="9">
    <source>
        <dbReference type="EMBL" id="GGY11717.1"/>
    </source>
</evidence>
<comment type="similarity">
    <text evidence="7">Belongs to the zinc-containing alcohol dehydrogenase family.</text>
</comment>
<evidence type="ECO:0000259" key="8">
    <source>
        <dbReference type="SMART" id="SM00829"/>
    </source>
</evidence>
<comment type="cofactor">
    <cofactor evidence="1 7">
        <name>Zn(2+)</name>
        <dbReference type="ChEBI" id="CHEBI:29105"/>
    </cofactor>
</comment>
<dbReference type="SUPFAM" id="SSF51735">
    <property type="entry name" value="NAD(P)-binding Rossmann-fold domains"/>
    <property type="match status" value="1"/>
</dbReference>
<dbReference type="CDD" id="cd05283">
    <property type="entry name" value="CAD1"/>
    <property type="match status" value="1"/>
</dbReference>
<dbReference type="Proteomes" id="UP000619244">
    <property type="component" value="Unassembled WGS sequence"/>
</dbReference>
<dbReference type="Gene3D" id="3.90.180.10">
    <property type="entry name" value="Medium-chain alcohol dehydrogenases, catalytic domain"/>
    <property type="match status" value="1"/>
</dbReference>
<dbReference type="AlphaFoldDB" id="A0A918P0L5"/>
<dbReference type="Pfam" id="PF08240">
    <property type="entry name" value="ADH_N"/>
    <property type="match status" value="1"/>
</dbReference>